<gene>
    <name evidence="2" type="ORF">EYC80_007059</name>
</gene>
<proteinExistence type="predicted"/>
<evidence type="ECO:0000313" key="3">
    <source>
        <dbReference type="Proteomes" id="UP000326757"/>
    </source>
</evidence>
<dbReference type="Gene3D" id="2.60.120.10">
    <property type="entry name" value="Jelly Rolls"/>
    <property type="match status" value="1"/>
</dbReference>
<feature type="region of interest" description="Disordered" evidence="1">
    <location>
        <begin position="49"/>
        <end position="74"/>
    </location>
</feature>
<dbReference type="PANTHER" id="PTHR36156:SF3">
    <property type="entry name" value="CUPIN 2 CONSERVED BARREL DOMAIN-CONTAINING PROTEIN"/>
    <property type="match status" value="1"/>
</dbReference>
<evidence type="ECO:0000313" key="2">
    <source>
        <dbReference type="EMBL" id="KAB8295128.1"/>
    </source>
</evidence>
<organism evidence="2 3">
    <name type="scientific">Monilinia laxa</name>
    <name type="common">Brown rot fungus</name>
    <name type="synonym">Sclerotinia laxa</name>
    <dbReference type="NCBI Taxonomy" id="61186"/>
    <lineage>
        <taxon>Eukaryota</taxon>
        <taxon>Fungi</taxon>
        <taxon>Dikarya</taxon>
        <taxon>Ascomycota</taxon>
        <taxon>Pezizomycotina</taxon>
        <taxon>Leotiomycetes</taxon>
        <taxon>Helotiales</taxon>
        <taxon>Sclerotiniaceae</taxon>
        <taxon>Monilinia</taxon>
    </lineage>
</organism>
<name>A0A5N6K028_MONLA</name>
<evidence type="ECO:0000256" key="1">
    <source>
        <dbReference type="SAM" id="MobiDB-lite"/>
    </source>
</evidence>
<dbReference type="InterPro" id="IPR047142">
    <property type="entry name" value="OryJ/VirC-like"/>
</dbReference>
<reference evidence="2 3" key="1">
    <citation type="submission" date="2019-06" db="EMBL/GenBank/DDBJ databases">
        <title>Genome Sequence of the Brown Rot Fungal Pathogen Monilinia laxa.</title>
        <authorList>
            <person name="De Miccolis Angelini R.M."/>
            <person name="Landi L."/>
            <person name="Abate D."/>
            <person name="Pollastro S."/>
            <person name="Romanazzi G."/>
            <person name="Faretra F."/>
        </authorList>
    </citation>
    <scope>NUCLEOTIDE SEQUENCE [LARGE SCALE GENOMIC DNA]</scope>
    <source>
        <strain evidence="2 3">Mlax316</strain>
    </source>
</reference>
<sequence>MIIFNATTGQLLFSSRLIDKKLKNKVDCAQLLALLPLLPIRSRLSIIKSPSRSKMTTPKREPLSNGLPNPQRLITTTDPNGKAILETSISPDPVWQPIQNNDMNFFLAYTTHQFPASLSHAASSQNSTSTTPIDIASYTQDLSTPPGLSISSGTVLRFVDFAPGIACPMHKTVSLDYGVVLEGVIQLELDSGEKRIMRRGDVCVQRATNHAWRNVTEGEGWARMLFVLTAVEGGVGVEEKGVEGMEGLRKMTDLFMFRLGARLLWTTSNETSNSLV</sequence>
<keyword evidence="3" id="KW-1185">Reference proteome</keyword>
<protein>
    <submittedName>
        <fullName evidence="2">Uncharacterized protein</fullName>
    </submittedName>
</protein>
<dbReference type="AlphaFoldDB" id="A0A5N6K028"/>
<dbReference type="SUPFAM" id="SSF51182">
    <property type="entry name" value="RmlC-like cupins"/>
    <property type="match status" value="1"/>
</dbReference>
<dbReference type="Proteomes" id="UP000326757">
    <property type="component" value="Unassembled WGS sequence"/>
</dbReference>
<dbReference type="InterPro" id="IPR011051">
    <property type="entry name" value="RmlC_Cupin_sf"/>
</dbReference>
<accession>A0A5N6K028</accession>
<dbReference type="PANTHER" id="PTHR36156">
    <property type="entry name" value="SLR2101 PROTEIN"/>
    <property type="match status" value="1"/>
</dbReference>
<dbReference type="OrthoDB" id="5840532at2759"/>
<dbReference type="InterPro" id="IPR014710">
    <property type="entry name" value="RmlC-like_jellyroll"/>
</dbReference>
<dbReference type="EMBL" id="VIGI01000010">
    <property type="protein sequence ID" value="KAB8295128.1"/>
    <property type="molecule type" value="Genomic_DNA"/>
</dbReference>
<comment type="caution">
    <text evidence="2">The sequence shown here is derived from an EMBL/GenBank/DDBJ whole genome shotgun (WGS) entry which is preliminary data.</text>
</comment>
<dbReference type="CDD" id="cd02231">
    <property type="entry name" value="cupin_BLL6423-like"/>
    <property type="match status" value="1"/>
</dbReference>